<protein>
    <submittedName>
        <fullName evidence="1">Uncharacterized protein</fullName>
    </submittedName>
</protein>
<proteinExistence type="predicted"/>
<gene>
    <name evidence="1" type="ORF">CYJ41_08145</name>
</gene>
<reference evidence="1 2" key="1">
    <citation type="submission" date="2017-12" db="EMBL/GenBank/DDBJ databases">
        <title>Phylogenetic diversity of female urinary microbiome.</title>
        <authorList>
            <person name="Thomas-White K."/>
            <person name="Wolfe A.J."/>
        </authorList>
    </citation>
    <scope>NUCLEOTIDE SEQUENCE [LARGE SCALE GENOMIC DNA]</scope>
    <source>
        <strain evidence="1 2">UMB0112</strain>
    </source>
</reference>
<dbReference type="EMBL" id="PKHU01000017">
    <property type="protein sequence ID" value="PKZ28619.1"/>
    <property type="molecule type" value="Genomic_DNA"/>
</dbReference>
<dbReference type="AlphaFoldDB" id="A0A2I1N8D1"/>
<evidence type="ECO:0000313" key="1">
    <source>
        <dbReference type="EMBL" id="PKZ28619.1"/>
    </source>
</evidence>
<organism evidence="1 2">
    <name type="scientific">Campylobacter ureolyticus</name>
    <dbReference type="NCBI Taxonomy" id="827"/>
    <lineage>
        <taxon>Bacteria</taxon>
        <taxon>Pseudomonadati</taxon>
        <taxon>Campylobacterota</taxon>
        <taxon>Epsilonproteobacteria</taxon>
        <taxon>Campylobacterales</taxon>
        <taxon>Campylobacteraceae</taxon>
        <taxon>Campylobacter</taxon>
    </lineage>
</organism>
<sequence length="73" mass="8433">MFKTKTTAKNTIEKMLYENIFLKSLKFDLGSPFFGKTITAKIKSAIKSVNTPKFGTKIILNPFIHYSKFRLKK</sequence>
<name>A0A2I1N8D1_9BACT</name>
<comment type="caution">
    <text evidence="1">The sequence shown here is derived from an EMBL/GenBank/DDBJ whole genome shotgun (WGS) entry which is preliminary data.</text>
</comment>
<evidence type="ECO:0000313" key="2">
    <source>
        <dbReference type="Proteomes" id="UP000234639"/>
    </source>
</evidence>
<dbReference type="Proteomes" id="UP000234639">
    <property type="component" value="Unassembled WGS sequence"/>
</dbReference>
<accession>A0A2I1N8D1</accession>
<dbReference type="RefSeq" id="WP_101637727.1">
    <property type="nucleotide sequence ID" value="NZ_CAKZWX010000047.1"/>
</dbReference>